<dbReference type="Gene3D" id="1.20.120.450">
    <property type="entry name" value="dinb family like domain"/>
    <property type="match status" value="1"/>
</dbReference>
<name>A0ABP5C7U2_9ACTN</name>
<evidence type="ECO:0000313" key="1">
    <source>
        <dbReference type="EMBL" id="GAA1959030.1"/>
    </source>
</evidence>
<reference evidence="2" key="1">
    <citation type="journal article" date="2019" name="Int. J. Syst. Evol. Microbiol.">
        <title>The Global Catalogue of Microorganisms (GCM) 10K type strain sequencing project: providing services to taxonomists for standard genome sequencing and annotation.</title>
        <authorList>
            <consortium name="The Broad Institute Genomics Platform"/>
            <consortium name="The Broad Institute Genome Sequencing Center for Infectious Disease"/>
            <person name="Wu L."/>
            <person name="Ma J."/>
        </authorList>
    </citation>
    <scope>NUCLEOTIDE SEQUENCE [LARGE SCALE GENOMIC DNA]</scope>
    <source>
        <strain evidence="2">JCM 16013</strain>
    </source>
</reference>
<sequence>MADDFVNERLQSGLRWTREVLIWKLDGLSEYDVRRPLTATGVNLPLPRAVAGVAGLRRQRPLGDSGRDAGGHIDAVGHVPWWPRPETKLFDVLIHVLSETTRHAGHADVLREGLDGRTGMAAAYEEPIDEDARAAYFAKVEQAARAAEARAAARAEAGA</sequence>
<dbReference type="InterPro" id="IPR034660">
    <property type="entry name" value="DinB/YfiT-like"/>
</dbReference>
<dbReference type="InterPro" id="IPR007061">
    <property type="entry name" value="MST-like"/>
</dbReference>
<dbReference type="Pfam" id="PF04978">
    <property type="entry name" value="MST"/>
    <property type="match status" value="1"/>
</dbReference>
<dbReference type="SUPFAM" id="SSF109854">
    <property type="entry name" value="DinB/YfiT-like putative metalloenzymes"/>
    <property type="match status" value="1"/>
</dbReference>
<protein>
    <submittedName>
        <fullName evidence="1">DinB family protein</fullName>
    </submittedName>
</protein>
<accession>A0ABP5C7U2</accession>
<dbReference type="EMBL" id="BAAAQM010000005">
    <property type="protein sequence ID" value="GAA1959030.1"/>
    <property type="molecule type" value="Genomic_DNA"/>
</dbReference>
<comment type="caution">
    <text evidence="1">The sequence shown here is derived from an EMBL/GenBank/DDBJ whole genome shotgun (WGS) entry which is preliminary data.</text>
</comment>
<keyword evidence="2" id="KW-1185">Reference proteome</keyword>
<gene>
    <name evidence="1" type="ORF">GCM10009838_14120</name>
</gene>
<organism evidence="1 2">
    <name type="scientific">Catenulispora subtropica</name>
    <dbReference type="NCBI Taxonomy" id="450798"/>
    <lineage>
        <taxon>Bacteria</taxon>
        <taxon>Bacillati</taxon>
        <taxon>Actinomycetota</taxon>
        <taxon>Actinomycetes</taxon>
        <taxon>Catenulisporales</taxon>
        <taxon>Catenulisporaceae</taxon>
        <taxon>Catenulispora</taxon>
    </lineage>
</organism>
<dbReference type="Proteomes" id="UP001499854">
    <property type="component" value="Unassembled WGS sequence"/>
</dbReference>
<proteinExistence type="predicted"/>
<evidence type="ECO:0000313" key="2">
    <source>
        <dbReference type="Proteomes" id="UP001499854"/>
    </source>
</evidence>